<comment type="caution">
    <text evidence="1">The sequence shown here is derived from an EMBL/GenBank/DDBJ whole genome shotgun (WGS) entry which is preliminary data.</text>
</comment>
<dbReference type="EMBL" id="LAZR01001439">
    <property type="protein sequence ID" value="KKN44638.1"/>
    <property type="molecule type" value="Genomic_DNA"/>
</dbReference>
<gene>
    <name evidence="1" type="ORF">LCGC14_0691140</name>
</gene>
<dbReference type="AlphaFoldDB" id="A0A0F9TTC8"/>
<name>A0A0F9TTC8_9ZZZZ</name>
<reference evidence="1" key="1">
    <citation type="journal article" date="2015" name="Nature">
        <title>Complex archaea that bridge the gap between prokaryotes and eukaryotes.</title>
        <authorList>
            <person name="Spang A."/>
            <person name="Saw J.H."/>
            <person name="Jorgensen S.L."/>
            <person name="Zaremba-Niedzwiedzka K."/>
            <person name="Martijn J."/>
            <person name="Lind A.E."/>
            <person name="van Eijk R."/>
            <person name="Schleper C."/>
            <person name="Guy L."/>
            <person name="Ettema T.J."/>
        </authorList>
    </citation>
    <scope>NUCLEOTIDE SEQUENCE</scope>
</reference>
<protein>
    <submittedName>
        <fullName evidence="1">Uncharacterized protein</fullName>
    </submittedName>
</protein>
<evidence type="ECO:0000313" key="1">
    <source>
        <dbReference type="EMBL" id="KKN44638.1"/>
    </source>
</evidence>
<organism evidence="1">
    <name type="scientific">marine sediment metagenome</name>
    <dbReference type="NCBI Taxonomy" id="412755"/>
    <lineage>
        <taxon>unclassified sequences</taxon>
        <taxon>metagenomes</taxon>
        <taxon>ecological metagenomes</taxon>
    </lineage>
</organism>
<sequence>MRNKLIAMIILLIGLSFLTIGIIDGQFNLINAIYSQMSAIP</sequence>
<accession>A0A0F9TTC8</accession>
<proteinExistence type="predicted"/>